<reference evidence="1 2" key="1">
    <citation type="submission" date="2019-12" db="EMBL/GenBank/DDBJ databases">
        <title>Genomic-based taxomic classification of the family Erythrobacteraceae.</title>
        <authorList>
            <person name="Xu L."/>
        </authorList>
    </citation>
    <scope>NUCLEOTIDE SEQUENCE [LARGE SCALE GENOMIC DNA]</scope>
    <source>
        <strain evidence="1 2">RC4-10-4</strain>
    </source>
</reference>
<name>A0A845A481_9SPHN</name>
<keyword evidence="2" id="KW-1185">Reference proteome</keyword>
<protein>
    <submittedName>
        <fullName evidence="1">FMN-binding negative transcriptional regulator</fullName>
    </submittedName>
</protein>
<dbReference type="AlphaFoldDB" id="A0A845A481"/>
<dbReference type="InterPro" id="IPR012349">
    <property type="entry name" value="Split_barrel_FMN-bd"/>
</dbReference>
<evidence type="ECO:0000313" key="1">
    <source>
        <dbReference type="EMBL" id="MXO92399.1"/>
    </source>
</evidence>
<evidence type="ECO:0000313" key="2">
    <source>
        <dbReference type="Proteomes" id="UP000460626"/>
    </source>
</evidence>
<dbReference type="Gene3D" id="2.30.110.10">
    <property type="entry name" value="Electron Transport, Fmn-binding Protein, Chain A"/>
    <property type="match status" value="1"/>
</dbReference>
<dbReference type="RefSeq" id="WP_131451783.1">
    <property type="nucleotide sequence ID" value="NZ_BMJK01000001.1"/>
</dbReference>
<organism evidence="1 2">
    <name type="scientific">Aurantiacibacter arachoides</name>
    <dbReference type="NCBI Taxonomy" id="1850444"/>
    <lineage>
        <taxon>Bacteria</taxon>
        <taxon>Pseudomonadati</taxon>
        <taxon>Pseudomonadota</taxon>
        <taxon>Alphaproteobacteria</taxon>
        <taxon>Sphingomonadales</taxon>
        <taxon>Erythrobacteraceae</taxon>
        <taxon>Aurantiacibacter</taxon>
    </lineage>
</organism>
<comment type="caution">
    <text evidence="1">The sequence shown here is derived from an EMBL/GenBank/DDBJ whole genome shotgun (WGS) entry which is preliminary data.</text>
</comment>
<gene>
    <name evidence="1" type="ORF">GRI62_02115</name>
</gene>
<dbReference type="OrthoDB" id="9794948at2"/>
<dbReference type="PANTHER" id="PTHR35802">
    <property type="entry name" value="PROTEASE SYNTHASE AND SPORULATION PROTEIN PAI 2"/>
    <property type="match status" value="1"/>
</dbReference>
<dbReference type="SUPFAM" id="SSF50475">
    <property type="entry name" value="FMN-binding split barrel"/>
    <property type="match status" value="1"/>
</dbReference>
<dbReference type="Pfam" id="PF04299">
    <property type="entry name" value="FMN_bind_2"/>
    <property type="match status" value="1"/>
</dbReference>
<dbReference type="PANTHER" id="PTHR35802:SF1">
    <property type="entry name" value="PROTEASE SYNTHASE AND SPORULATION PROTEIN PAI 2"/>
    <property type="match status" value="1"/>
</dbReference>
<proteinExistence type="predicted"/>
<accession>A0A845A481</accession>
<sequence length="198" mass="22016">MHPEPLFRSHDHARFHALIEEVGFGMVFAATPAGPQVVHTPFVWADGVLQFHMSRRNAMAGALDGAQVLAVVNGPDGYVSPRFYDDRDTVPTWDYVALEMAGRVVRMDDAGLETFFQHLIARQEGRLGGSPWRAAEAGGALWANLVKGIIGYRMEVEEWRSTFKLSQENSSAERERIADGHRTQGNPHLAQAMERFAA</sequence>
<dbReference type="Proteomes" id="UP000460626">
    <property type="component" value="Unassembled WGS sequence"/>
</dbReference>
<dbReference type="InterPro" id="IPR007396">
    <property type="entry name" value="TR_PAI2-type"/>
</dbReference>
<dbReference type="PIRSF" id="PIRSF010372">
    <property type="entry name" value="PaiB"/>
    <property type="match status" value="1"/>
</dbReference>
<dbReference type="EMBL" id="WTYH01000001">
    <property type="protein sequence ID" value="MXO92399.1"/>
    <property type="molecule type" value="Genomic_DNA"/>
</dbReference>